<dbReference type="InterPro" id="IPR045107">
    <property type="entry name" value="SAC3/GANP/THP3"/>
</dbReference>
<dbReference type="GO" id="GO:0006406">
    <property type="term" value="P:mRNA export from nucleus"/>
    <property type="evidence" value="ECO:0007669"/>
    <property type="project" value="TreeGrafter"/>
</dbReference>
<organism evidence="3 4">
    <name type="scientific">Aristolochia fimbriata</name>
    <name type="common">White veined hardy Dutchman's pipe vine</name>
    <dbReference type="NCBI Taxonomy" id="158543"/>
    <lineage>
        <taxon>Eukaryota</taxon>
        <taxon>Viridiplantae</taxon>
        <taxon>Streptophyta</taxon>
        <taxon>Embryophyta</taxon>
        <taxon>Tracheophyta</taxon>
        <taxon>Spermatophyta</taxon>
        <taxon>Magnoliopsida</taxon>
        <taxon>Magnoliidae</taxon>
        <taxon>Piperales</taxon>
        <taxon>Aristolochiaceae</taxon>
        <taxon>Aristolochia</taxon>
    </lineage>
</organism>
<feature type="domain" description="SAC3/GANP/THP3 conserved" evidence="2">
    <location>
        <begin position="90"/>
        <end position="380"/>
    </location>
</feature>
<sequence>MSRRDHRRAAVPSHSLRGGNGSKSLRRSVFHSSHFISLFDEQGTEGGGLSRPSTPSSGQSCYVVSSFNEKDSEEGELHNFTALVGTCLDMCPAAERARRERLKDLAIFERLNGDNRKTSSNLAVKKFCRTITSESIQASDIRPQLVLKTTLKYLMDFLDSSVYPYEMIHDFVFDRTRSIRQDITVQNIKNNDAIHMYEDMVKFYVLSHNKLAKCRNNSNIMSLLCLNKEQLVKSLVSLYGLYKINDTSIIIRTKAAEFYSLYILLQLGLNRQTMGESITSWLRQLPPLVLKSKELDFARSILRYVKIGNYVRFFRTIAAEASNLQFCLIEPYINEVRVLALSFINHSGYKPHPYPLARLSAILMMQESEVESLCLACALQPKTDEAGVKVFPTKQTSFCRPTKGFQHYSFSGSERKSTRFSDL</sequence>
<dbReference type="EMBL" id="JAINDJ010000003">
    <property type="protein sequence ID" value="KAG9454782.1"/>
    <property type="molecule type" value="Genomic_DNA"/>
</dbReference>
<dbReference type="GO" id="GO:0005737">
    <property type="term" value="C:cytoplasm"/>
    <property type="evidence" value="ECO:0007669"/>
    <property type="project" value="TreeGrafter"/>
</dbReference>
<evidence type="ECO:0000313" key="3">
    <source>
        <dbReference type="EMBL" id="KAG9454782.1"/>
    </source>
</evidence>
<dbReference type="Pfam" id="PF03399">
    <property type="entry name" value="SAC3_GANP"/>
    <property type="match status" value="1"/>
</dbReference>
<accession>A0AAV7F4A1</accession>
<evidence type="ECO:0000313" key="4">
    <source>
        <dbReference type="Proteomes" id="UP000825729"/>
    </source>
</evidence>
<dbReference type="InterPro" id="IPR005062">
    <property type="entry name" value="SAC3/GANP/THP3_conserved"/>
</dbReference>
<name>A0AAV7F4A1_ARIFI</name>
<dbReference type="Gene3D" id="1.25.40.990">
    <property type="match status" value="1"/>
</dbReference>
<evidence type="ECO:0000259" key="2">
    <source>
        <dbReference type="Pfam" id="PF03399"/>
    </source>
</evidence>
<protein>
    <recommendedName>
        <fullName evidence="2">SAC3/GANP/THP3 conserved domain-containing protein</fullName>
    </recommendedName>
</protein>
<dbReference type="Proteomes" id="UP000825729">
    <property type="component" value="Unassembled WGS sequence"/>
</dbReference>
<gene>
    <name evidence="3" type="ORF">H6P81_007686</name>
</gene>
<comment type="caution">
    <text evidence="3">The sequence shown here is derived from an EMBL/GenBank/DDBJ whole genome shotgun (WGS) entry which is preliminary data.</text>
</comment>
<reference evidence="3 4" key="1">
    <citation type="submission" date="2021-07" db="EMBL/GenBank/DDBJ databases">
        <title>The Aristolochia fimbriata genome: insights into angiosperm evolution, floral development and chemical biosynthesis.</title>
        <authorList>
            <person name="Jiao Y."/>
        </authorList>
    </citation>
    <scope>NUCLEOTIDE SEQUENCE [LARGE SCALE GENOMIC DNA]</scope>
    <source>
        <strain evidence="3">IBCAS-2021</strain>
        <tissue evidence="3">Leaf</tissue>
    </source>
</reference>
<proteinExistence type="predicted"/>
<dbReference type="AlphaFoldDB" id="A0AAV7F4A1"/>
<dbReference type="GO" id="GO:0070390">
    <property type="term" value="C:transcription export complex 2"/>
    <property type="evidence" value="ECO:0007669"/>
    <property type="project" value="TreeGrafter"/>
</dbReference>
<feature type="region of interest" description="Disordered" evidence="1">
    <location>
        <begin position="1"/>
        <end position="24"/>
    </location>
</feature>
<dbReference type="PANTHER" id="PTHR12436">
    <property type="entry name" value="80 KDA MCM3-ASSOCIATED PROTEIN"/>
    <property type="match status" value="1"/>
</dbReference>
<dbReference type="PANTHER" id="PTHR12436:SF3">
    <property type="entry name" value="GERMINAL-CENTER ASSOCIATED NUCLEAR PROTEIN"/>
    <property type="match status" value="1"/>
</dbReference>
<keyword evidence="4" id="KW-1185">Reference proteome</keyword>
<evidence type="ECO:0000256" key="1">
    <source>
        <dbReference type="SAM" id="MobiDB-lite"/>
    </source>
</evidence>